<dbReference type="SUPFAM" id="SSF81490">
    <property type="entry name" value="Photosystem II reaction centre subunit H, transmembrane region"/>
    <property type="match status" value="1"/>
</dbReference>
<dbReference type="OrthoDB" id="8557487at2"/>
<evidence type="ECO:0000259" key="2">
    <source>
        <dbReference type="Pfam" id="PF03967"/>
    </source>
</evidence>
<feature type="domain" description="PRC-barrel" evidence="3">
    <location>
        <begin position="151"/>
        <end position="220"/>
    </location>
</feature>
<dbReference type="GO" id="GO:0019684">
    <property type="term" value="P:photosynthesis, light reaction"/>
    <property type="evidence" value="ECO:0007669"/>
    <property type="project" value="InterPro"/>
</dbReference>
<dbReference type="InterPro" id="IPR014747">
    <property type="entry name" value="Bac_photo_RC_H_C"/>
</dbReference>
<evidence type="ECO:0000313" key="5">
    <source>
        <dbReference type="Proteomes" id="UP000295678"/>
    </source>
</evidence>
<dbReference type="InterPro" id="IPR037097">
    <property type="entry name" value="Photo_RC_H_N_sf"/>
</dbReference>
<dbReference type="InterPro" id="IPR027275">
    <property type="entry name" value="PRC-brl_dom"/>
</dbReference>
<name>A0A4R3LWL7_9HYPH</name>
<evidence type="ECO:0000313" key="4">
    <source>
        <dbReference type="EMBL" id="TCT04963.1"/>
    </source>
</evidence>
<protein>
    <submittedName>
        <fullName evidence="4">Photosynthetic reaction center H subunit</fullName>
    </submittedName>
</protein>
<comment type="caution">
    <text evidence="4">The sequence shown here is derived from an EMBL/GenBank/DDBJ whole genome shotgun (WGS) entry which is preliminary data.</text>
</comment>
<dbReference type="Pfam" id="PF03967">
    <property type="entry name" value="PRCH"/>
    <property type="match status" value="1"/>
</dbReference>
<accession>A0A4R3LWL7</accession>
<dbReference type="SUPFAM" id="SSF50346">
    <property type="entry name" value="PRC-barrel domain"/>
    <property type="match status" value="1"/>
</dbReference>
<dbReference type="Gene3D" id="3.90.50.10">
    <property type="entry name" value="Photosynthetic Reaction Center, subunit H, domain 2"/>
    <property type="match status" value="1"/>
</dbReference>
<gene>
    <name evidence="4" type="ORF">EDC22_11457</name>
</gene>
<evidence type="ECO:0000256" key="1">
    <source>
        <dbReference type="SAM" id="Phobius"/>
    </source>
</evidence>
<dbReference type="AlphaFoldDB" id="A0A4R3LWL7"/>
<feature type="transmembrane region" description="Helical" evidence="1">
    <location>
        <begin position="12"/>
        <end position="31"/>
    </location>
</feature>
<keyword evidence="1" id="KW-0472">Membrane</keyword>
<dbReference type="InterPro" id="IPR005652">
    <property type="entry name" value="Photo_RC_H"/>
</dbReference>
<evidence type="ECO:0000259" key="3">
    <source>
        <dbReference type="Pfam" id="PF05239"/>
    </source>
</evidence>
<dbReference type="InterPro" id="IPR015810">
    <property type="entry name" value="Photo_RC_H_N"/>
</dbReference>
<dbReference type="InterPro" id="IPR011033">
    <property type="entry name" value="PRC_barrel-like_sf"/>
</dbReference>
<dbReference type="Gene3D" id="4.10.540.10">
    <property type="entry name" value="Photosynthetic reaction centre, H subunit, N-terminal domain"/>
    <property type="match status" value="1"/>
</dbReference>
<dbReference type="Proteomes" id="UP000295678">
    <property type="component" value="Unassembled WGS sequence"/>
</dbReference>
<dbReference type="GO" id="GO:0030077">
    <property type="term" value="C:plasma membrane light-harvesting complex"/>
    <property type="evidence" value="ECO:0007669"/>
    <property type="project" value="InterPro"/>
</dbReference>
<organism evidence="4 5">
    <name type="scientific">Tepidamorphus gemmatus</name>
    <dbReference type="NCBI Taxonomy" id="747076"/>
    <lineage>
        <taxon>Bacteria</taxon>
        <taxon>Pseudomonadati</taxon>
        <taxon>Pseudomonadota</taxon>
        <taxon>Alphaproteobacteria</taxon>
        <taxon>Hyphomicrobiales</taxon>
        <taxon>Tepidamorphaceae</taxon>
        <taxon>Tepidamorphus</taxon>
    </lineage>
</organism>
<dbReference type="NCBIfam" id="TIGR01150">
    <property type="entry name" value="puhA"/>
    <property type="match status" value="1"/>
</dbReference>
<dbReference type="Pfam" id="PF05239">
    <property type="entry name" value="PRC"/>
    <property type="match status" value="1"/>
</dbReference>
<keyword evidence="5" id="KW-1185">Reference proteome</keyword>
<dbReference type="RefSeq" id="WP_132807770.1">
    <property type="nucleotide sequence ID" value="NZ_SMAK01000014.1"/>
</dbReference>
<sequence length="266" mass="28862">MPTGAITGHIDVAQVVLYAFWIFFAGLIFYLRREDKREGYPMERSPNERPQRPSRVGFVGFPTMPSPKTFLLAHGSAVMAPAPNADHRPVNAVPGGRFPGAPLIPAGDPMTAGVGPGSYALRHDKPDLTVDGEAKIVPLRTAAGFYLEPRDPDPRGMEVIGADGKVAGNVTDVWIDRSEYIMRYLEVALAGTAGESARSVLLPVNFARIDGKRRKVRVNAILASQFAGVPRTAAPDTVTFLEEERICAYYGAGTLYATRARQEPLL</sequence>
<keyword evidence="1" id="KW-0812">Transmembrane</keyword>
<keyword evidence="1" id="KW-1133">Transmembrane helix</keyword>
<feature type="domain" description="Photosynthetic reaction centre H subunit N-terminal" evidence="2">
    <location>
        <begin position="5"/>
        <end position="140"/>
    </location>
</feature>
<dbReference type="EMBL" id="SMAK01000014">
    <property type="protein sequence ID" value="TCT04963.1"/>
    <property type="molecule type" value="Genomic_DNA"/>
</dbReference>
<proteinExistence type="predicted"/>
<reference evidence="4 5" key="1">
    <citation type="submission" date="2019-03" db="EMBL/GenBank/DDBJ databases">
        <title>Genomic Encyclopedia of Type Strains, Phase IV (KMG-IV): sequencing the most valuable type-strain genomes for metagenomic binning, comparative biology and taxonomic classification.</title>
        <authorList>
            <person name="Goeker M."/>
        </authorList>
    </citation>
    <scope>NUCLEOTIDE SEQUENCE [LARGE SCALE GENOMIC DNA]</scope>
    <source>
        <strain evidence="4 5">DSM 19345</strain>
    </source>
</reference>